<dbReference type="PhylomeDB" id="T1JDC7"/>
<organism evidence="5 6">
    <name type="scientific">Strigamia maritima</name>
    <name type="common">European centipede</name>
    <name type="synonym">Geophilus maritimus</name>
    <dbReference type="NCBI Taxonomy" id="126957"/>
    <lineage>
        <taxon>Eukaryota</taxon>
        <taxon>Metazoa</taxon>
        <taxon>Ecdysozoa</taxon>
        <taxon>Arthropoda</taxon>
        <taxon>Myriapoda</taxon>
        <taxon>Chilopoda</taxon>
        <taxon>Pleurostigmophora</taxon>
        <taxon>Geophilomorpha</taxon>
        <taxon>Linotaeniidae</taxon>
        <taxon>Strigamia</taxon>
    </lineage>
</organism>
<dbReference type="Pfam" id="PF00595">
    <property type="entry name" value="PDZ"/>
    <property type="match status" value="6"/>
</dbReference>
<dbReference type="EMBL" id="JH432102">
    <property type="status" value="NOT_ANNOTATED_CDS"/>
    <property type="molecule type" value="Genomic_DNA"/>
</dbReference>
<dbReference type="GO" id="GO:0005737">
    <property type="term" value="C:cytoplasm"/>
    <property type="evidence" value="ECO:0007669"/>
    <property type="project" value="UniProtKB-SubCell"/>
</dbReference>
<evidence type="ECO:0000256" key="2">
    <source>
        <dbReference type="ARBA" id="ARBA00022490"/>
    </source>
</evidence>
<dbReference type="EnsemblMetazoa" id="SMAR011804-RA">
    <property type="protein sequence ID" value="SMAR011804-PA"/>
    <property type="gene ID" value="SMAR011804"/>
</dbReference>
<comment type="subcellular location">
    <subcellularLocation>
        <location evidence="1">Cytoplasm</location>
    </subcellularLocation>
</comment>
<dbReference type="STRING" id="126957.T1JDC7"/>
<evidence type="ECO:0000256" key="3">
    <source>
        <dbReference type="ARBA" id="ARBA00022737"/>
    </source>
</evidence>
<keyword evidence="6" id="KW-1185">Reference proteome</keyword>
<dbReference type="InterPro" id="IPR036034">
    <property type="entry name" value="PDZ_sf"/>
</dbReference>
<evidence type="ECO:0000313" key="6">
    <source>
        <dbReference type="Proteomes" id="UP000014500"/>
    </source>
</evidence>
<dbReference type="GO" id="GO:0098887">
    <property type="term" value="P:neurotransmitter receptor transport, endosome to postsynaptic membrane"/>
    <property type="evidence" value="ECO:0007669"/>
    <property type="project" value="TreeGrafter"/>
</dbReference>
<dbReference type="Proteomes" id="UP000014500">
    <property type="component" value="Unassembled WGS sequence"/>
</dbReference>
<dbReference type="PANTHER" id="PTHR46227:SF2">
    <property type="entry name" value="FI03335P"/>
    <property type="match status" value="1"/>
</dbReference>
<evidence type="ECO:0000256" key="1">
    <source>
        <dbReference type="ARBA" id="ARBA00004496"/>
    </source>
</evidence>
<sequence length="739" mass="81324">MVDVNSYTKIIQVHLEKERGDFGFTLCENKHAHSLKTCSLAIRNISKGGSADRDGRMKVGDRLLAIDNTKVANATVQDAMLTMNHVDRDARFTIEYDVCIIECGDNLFGPILVELEKLQGLPLGITVAHSPIERNAIIIESIKQASIADRCGALHINDQVLAINDVAVSSMSLLDVSQMLQFSVSEKLKMQILPIGQLYIKHAYKSPMITQGLQINNNICMSSSFVNSSSRSMLQTQGSSSNVSLASESTTTLSSNRISRCETMDVVLHNSCYTFGFAIQYATNGLTSFLVIANVDPEGPAARTNVLQVGDRLLAVNGISTKNMSVEEVTKTILDSQPTVKLLIEFNVAEYLFLNSCTFIVKVAKIGRELGITITTSQNQFDHSLLIANVKKGSVAYRTGIIHAGDYIIAINDMQMDSCTPENAIHLLQTCGRIVKLHIRKGKLENEDDDDFCYAVEIARRGRPLGLTMSGSENPFDPIVITNLINGGLAEQSGSLHVGDRIVAINETSLHGKTLSETISILQNAEDIIKLKIQKKTVVISDHTPSEVGDTKPTGFECSGNEGSQDCKSSERLNQAGDQICSKTTEDIEWEAVIKKFEDCSKQLSEVYMASNMESRHDQIQKYPKDLNPRSQAIANFEQLPFSNITLFKDKIYEDFGFSVSDGAYEHGVYINRIRPDGPADLSGILQPSDRIMQVNGVNTIHYDCCLTVPLMAAAGDEIELVIARSPYRNQKNEATLQF</sequence>
<dbReference type="SUPFAM" id="SSF50156">
    <property type="entry name" value="PDZ domain-like"/>
    <property type="match status" value="6"/>
</dbReference>
<feature type="domain" description="PDZ" evidence="4">
    <location>
        <begin position="12"/>
        <end position="98"/>
    </location>
</feature>
<dbReference type="OMA" id="FANYRTN"/>
<proteinExistence type="predicted"/>
<feature type="domain" description="PDZ" evidence="4">
    <location>
        <begin position="644"/>
        <end position="727"/>
    </location>
</feature>
<reference evidence="6" key="1">
    <citation type="submission" date="2011-05" db="EMBL/GenBank/DDBJ databases">
        <authorList>
            <person name="Richards S.R."/>
            <person name="Qu J."/>
            <person name="Jiang H."/>
            <person name="Jhangiani S.N."/>
            <person name="Agravi P."/>
            <person name="Goodspeed R."/>
            <person name="Gross S."/>
            <person name="Mandapat C."/>
            <person name="Jackson L."/>
            <person name="Mathew T."/>
            <person name="Pu L."/>
            <person name="Thornton R."/>
            <person name="Saada N."/>
            <person name="Wilczek-Boney K.B."/>
            <person name="Lee S."/>
            <person name="Kovar C."/>
            <person name="Wu Y."/>
            <person name="Scherer S.E."/>
            <person name="Worley K.C."/>
            <person name="Muzny D.M."/>
            <person name="Gibbs R."/>
        </authorList>
    </citation>
    <scope>NUCLEOTIDE SEQUENCE</scope>
    <source>
        <strain evidence="6">Brora</strain>
    </source>
</reference>
<protein>
    <recommendedName>
        <fullName evidence="4">PDZ domain-containing protein</fullName>
    </recommendedName>
</protein>
<feature type="domain" description="PDZ" evidence="4">
    <location>
        <begin position="265"/>
        <end position="348"/>
    </location>
</feature>
<evidence type="ECO:0000259" key="4">
    <source>
        <dbReference type="PROSITE" id="PS50106"/>
    </source>
</evidence>
<feature type="domain" description="PDZ" evidence="4">
    <location>
        <begin position="112"/>
        <end position="181"/>
    </location>
</feature>
<feature type="domain" description="PDZ" evidence="4">
    <location>
        <begin position="455"/>
        <end position="537"/>
    </location>
</feature>
<accession>T1JDC7</accession>
<reference evidence="5" key="2">
    <citation type="submission" date="2015-02" db="UniProtKB">
        <authorList>
            <consortium name="EnsemblMetazoa"/>
        </authorList>
    </citation>
    <scope>IDENTIFICATION</scope>
</reference>
<dbReference type="InterPro" id="IPR001478">
    <property type="entry name" value="PDZ"/>
</dbReference>
<dbReference type="AlphaFoldDB" id="T1JDC7"/>
<dbReference type="InterPro" id="IPR043545">
    <property type="entry name" value="GRIP1/2"/>
</dbReference>
<keyword evidence="3" id="KW-0677">Repeat</keyword>
<feature type="domain" description="PDZ" evidence="4">
    <location>
        <begin position="360"/>
        <end position="443"/>
    </location>
</feature>
<keyword evidence="2" id="KW-0963">Cytoplasm</keyword>
<dbReference type="Gene3D" id="2.30.42.10">
    <property type="match status" value="6"/>
</dbReference>
<dbReference type="HOGENOM" id="CLU_004313_0_0_1"/>
<evidence type="ECO:0000313" key="5">
    <source>
        <dbReference type="EnsemblMetazoa" id="SMAR011804-PA"/>
    </source>
</evidence>
<dbReference type="eggNOG" id="KOG3528">
    <property type="taxonomic scope" value="Eukaryota"/>
</dbReference>
<dbReference type="PROSITE" id="PS50106">
    <property type="entry name" value="PDZ"/>
    <property type="match status" value="6"/>
</dbReference>
<dbReference type="PANTHER" id="PTHR46227">
    <property type="entry name" value="GLUTAMATE RECEPTOR-INTERACTING PROTEIN GRIP"/>
    <property type="match status" value="1"/>
</dbReference>
<dbReference type="SMART" id="SM00228">
    <property type="entry name" value="PDZ"/>
    <property type="match status" value="6"/>
</dbReference>
<name>T1JDC7_STRMM</name>
<dbReference type="CDD" id="cd06685">
    <property type="entry name" value="PDZ7_GRIP1-2-like"/>
    <property type="match status" value="1"/>
</dbReference>